<feature type="region of interest" description="Disordered" evidence="7">
    <location>
        <begin position="31"/>
        <end position="80"/>
    </location>
</feature>
<dbReference type="SMART" id="SM00320">
    <property type="entry name" value="WD40"/>
    <property type="match status" value="5"/>
</dbReference>
<comment type="function">
    <text evidence="1">Specifically binds 5-hydroxymethylcytosine (5hmC), suggesting that it acts as a specific reader of 5hmC.</text>
</comment>
<name>A0ABN8NCQ5_9CNID</name>
<keyword evidence="5" id="KW-0677">Repeat</keyword>
<dbReference type="Gene3D" id="2.130.10.10">
    <property type="entry name" value="YVTN repeat-like/Quinoprotein amine dehydrogenase"/>
    <property type="match status" value="1"/>
</dbReference>
<organism evidence="9 10">
    <name type="scientific">Porites lobata</name>
    <dbReference type="NCBI Taxonomy" id="104759"/>
    <lineage>
        <taxon>Eukaryota</taxon>
        <taxon>Metazoa</taxon>
        <taxon>Cnidaria</taxon>
        <taxon>Anthozoa</taxon>
        <taxon>Hexacorallia</taxon>
        <taxon>Scleractinia</taxon>
        <taxon>Fungiina</taxon>
        <taxon>Poritidae</taxon>
        <taxon>Porites</taxon>
    </lineage>
</organism>
<dbReference type="InterPro" id="IPR059104">
    <property type="entry name" value="Beta-prop_EIPR1-like"/>
</dbReference>
<dbReference type="SUPFAM" id="SSF50978">
    <property type="entry name" value="WD40 repeat-like"/>
    <property type="match status" value="1"/>
</dbReference>
<dbReference type="InterPro" id="IPR036322">
    <property type="entry name" value="WD40_repeat_dom_sf"/>
</dbReference>
<feature type="compositionally biased region" description="Acidic residues" evidence="7">
    <location>
        <begin position="70"/>
        <end position="80"/>
    </location>
</feature>
<evidence type="ECO:0000256" key="2">
    <source>
        <dbReference type="ARBA" id="ARBA00005434"/>
    </source>
</evidence>
<dbReference type="InterPro" id="IPR050853">
    <property type="entry name" value="WD_repeat_DNA-damage-binding"/>
</dbReference>
<evidence type="ECO:0000256" key="4">
    <source>
        <dbReference type="ARBA" id="ARBA00022574"/>
    </source>
</evidence>
<dbReference type="Proteomes" id="UP001159405">
    <property type="component" value="Unassembled WGS sequence"/>
</dbReference>
<evidence type="ECO:0000256" key="6">
    <source>
        <dbReference type="PROSITE-ProRule" id="PRU00221"/>
    </source>
</evidence>
<protein>
    <recommendedName>
        <fullName evidence="3">WD repeat-containing protein 76</fullName>
    </recommendedName>
</protein>
<keyword evidence="4 6" id="KW-0853">WD repeat</keyword>
<dbReference type="PROSITE" id="PS50082">
    <property type="entry name" value="WD_REPEATS_2"/>
    <property type="match status" value="1"/>
</dbReference>
<feature type="repeat" description="WD" evidence="6">
    <location>
        <begin position="379"/>
        <end position="421"/>
    </location>
</feature>
<evidence type="ECO:0000256" key="5">
    <source>
        <dbReference type="ARBA" id="ARBA00022737"/>
    </source>
</evidence>
<feature type="region of interest" description="Disordered" evidence="7">
    <location>
        <begin position="114"/>
        <end position="166"/>
    </location>
</feature>
<evidence type="ECO:0000259" key="8">
    <source>
        <dbReference type="Pfam" id="PF23609"/>
    </source>
</evidence>
<evidence type="ECO:0000256" key="1">
    <source>
        <dbReference type="ARBA" id="ARBA00002530"/>
    </source>
</evidence>
<feature type="compositionally biased region" description="Basic residues" evidence="7">
    <location>
        <begin position="122"/>
        <end position="132"/>
    </location>
</feature>
<evidence type="ECO:0000256" key="7">
    <source>
        <dbReference type="SAM" id="MobiDB-lite"/>
    </source>
</evidence>
<sequence length="559" mass="62932">MSKRKPSESPSESARSKKVRQIDVVVDDIFNSPASNERLPGKRLTRGSTARIEEESLIENRNPNKLDESAVNEESDDDGLSDYEKMRLENIRRNQAFFDGLNLTQAKFDFNTSMTPQSTSKVKQRGLARPKKNPREAPMLPTRQSLRLRNKDPDGVTLPDLPIKQEPVDEHPRKVGLLEMKPCNDVEETEAQEFTDELTVLANMKLQKSEEKNDEVKETDVESYKKTLQRLKIREGHVAKVVPDRIFSIAFHPARCKTLVFAGDKWGKIGIWDVGSSKGDDGVYLYEPHSRPINCMLFDPSNCGKLYTASYDGTIRCCDVTSAAFQEVYSFEEDDYTRFMSFAFGSPSTNTMLAATDSGYVLVVDTRTKRKVKLAEQSYCLHDKIIKCIDTHPLNNNLFLTSSTDGSVAFWDIRNVKGAKSKLSSLHRTRVVTSAYFSPLTGSQVLVTSSDDYVTINQVDSSGHVSSSPKCCFRHDNQVGRWLTNFRATWDPKFDSYAVVGSMKQPRQIDIFCTEIRSSALMHLSHANLNSINSLNVFHPSVNKLAGGNSSGKVYLWTQ</sequence>
<dbReference type="PANTHER" id="PTHR14773">
    <property type="entry name" value="WD REPEAT-CONTAINING PROTEIN 76"/>
    <property type="match status" value="1"/>
</dbReference>
<evidence type="ECO:0000313" key="10">
    <source>
        <dbReference type="Proteomes" id="UP001159405"/>
    </source>
</evidence>
<dbReference type="InterPro" id="IPR001680">
    <property type="entry name" value="WD40_rpt"/>
</dbReference>
<dbReference type="PANTHER" id="PTHR14773:SF0">
    <property type="entry name" value="WD REPEAT-CONTAINING PROTEIN 76"/>
    <property type="match status" value="1"/>
</dbReference>
<dbReference type="Pfam" id="PF23609">
    <property type="entry name" value="Beta-prop_EIPR1"/>
    <property type="match status" value="1"/>
</dbReference>
<reference evidence="9 10" key="1">
    <citation type="submission" date="2022-05" db="EMBL/GenBank/DDBJ databases">
        <authorList>
            <consortium name="Genoscope - CEA"/>
            <person name="William W."/>
        </authorList>
    </citation>
    <scope>NUCLEOTIDE SEQUENCE [LARGE SCALE GENOMIC DNA]</scope>
</reference>
<evidence type="ECO:0000256" key="3">
    <source>
        <dbReference type="ARBA" id="ARBA00021234"/>
    </source>
</evidence>
<accession>A0ABN8NCQ5</accession>
<dbReference type="InterPro" id="IPR015943">
    <property type="entry name" value="WD40/YVTN_repeat-like_dom_sf"/>
</dbReference>
<evidence type="ECO:0000313" key="9">
    <source>
        <dbReference type="EMBL" id="CAH3045015.1"/>
    </source>
</evidence>
<dbReference type="EMBL" id="CALNXK010000013">
    <property type="protein sequence ID" value="CAH3045015.1"/>
    <property type="molecule type" value="Genomic_DNA"/>
</dbReference>
<feature type="domain" description="EIPR1-like beta-propeller" evidence="8">
    <location>
        <begin position="243"/>
        <end position="454"/>
    </location>
</feature>
<comment type="caution">
    <text evidence="9">The sequence shown here is derived from an EMBL/GenBank/DDBJ whole genome shotgun (WGS) entry which is preliminary data.</text>
</comment>
<keyword evidence="10" id="KW-1185">Reference proteome</keyword>
<gene>
    <name evidence="9" type="ORF">PLOB_00006355</name>
</gene>
<comment type="similarity">
    <text evidence="2">Belongs to the WD repeat DDB2/WDR76 family.</text>
</comment>
<proteinExistence type="inferred from homology"/>